<comment type="caution">
    <text evidence="8">The sequence shown here is derived from an EMBL/GenBank/DDBJ whole genome shotgun (WGS) entry which is preliminary data.</text>
</comment>
<dbReference type="Gene3D" id="3.90.1560.10">
    <property type="entry name" value="ComB-like"/>
    <property type="match status" value="1"/>
</dbReference>
<dbReference type="SUPFAM" id="SSF142823">
    <property type="entry name" value="ComB-like"/>
    <property type="match status" value="1"/>
</dbReference>
<evidence type="ECO:0000256" key="1">
    <source>
        <dbReference type="ARBA" id="ARBA00001946"/>
    </source>
</evidence>
<sequence>MRSNFIGIADVHEVPKLAAVIDVMRAFAKGAQRIVFAETLDSARDLKARNPDWLALQDGVPLPGFDLVNSPALLRSLDLKGRTLVQKTTAGTVGALSVADAEIVLCASFVVADATASFLLDQKPDEVVFVVTGDGGQAEEDRACAEYIAKRAAVSQVHAAPYIDRARNSIAAAKLTEGARQGHPGIHPEDVDLCLDLNAFSFVMLATREHSHMVLRPTHLVPPTPAPSP</sequence>
<gene>
    <name evidence="8" type="ORF">EV643_13826</name>
</gene>
<comment type="similarity">
    <text evidence="2">Belongs to the ComB family.</text>
</comment>
<dbReference type="Pfam" id="PF04029">
    <property type="entry name" value="2-ph_phosp"/>
    <property type="match status" value="1"/>
</dbReference>
<accession>A0A4R6J4T7</accession>
<organism evidence="8 9">
    <name type="scientific">Kribbella caucasensis</name>
    <dbReference type="NCBI Taxonomy" id="2512215"/>
    <lineage>
        <taxon>Bacteria</taxon>
        <taxon>Bacillati</taxon>
        <taxon>Actinomycetota</taxon>
        <taxon>Actinomycetes</taxon>
        <taxon>Propionibacteriales</taxon>
        <taxon>Kribbellaceae</taxon>
        <taxon>Kribbella</taxon>
    </lineage>
</organism>
<keyword evidence="9" id="KW-1185">Reference proteome</keyword>
<evidence type="ECO:0000256" key="3">
    <source>
        <dbReference type="ARBA" id="ARBA00012953"/>
    </source>
</evidence>
<keyword evidence="5" id="KW-0378">Hydrolase</keyword>
<dbReference type="InterPro" id="IPR036702">
    <property type="entry name" value="ComB-like_sf"/>
</dbReference>
<dbReference type="RefSeq" id="WP_133805646.1">
    <property type="nucleotide sequence ID" value="NZ_SNWQ01000038.1"/>
</dbReference>
<dbReference type="AlphaFoldDB" id="A0A4R6J4T7"/>
<name>A0A4R6J4T7_9ACTN</name>
<evidence type="ECO:0000256" key="7">
    <source>
        <dbReference type="ARBA" id="ARBA00033711"/>
    </source>
</evidence>
<comment type="catalytic activity">
    <reaction evidence="7">
        <text>(2R)-O-phospho-3-sulfolactate + H2O = (2R)-3-sulfolactate + phosphate</text>
        <dbReference type="Rhea" id="RHEA:23416"/>
        <dbReference type="ChEBI" id="CHEBI:15377"/>
        <dbReference type="ChEBI" id="CHEBI:15597"/>
        <dbReference type="ChEBI" id="CHEBI:43474"/>
        <dbReference type="ChEBI" id="CHEBI:58738"/>
        <dbReference type="EC" id="3.1.3.71"/>
    </reaction>
</comment>
<dbReference type="GO" id="GO:0050545">
    <property type="term" value="F:sulfopyruvate decarboxylase activity"/>
    <property type="evidence" value="ECO:0007669"/>
    <property type="project" value="TreeGrafter"/>
</dbReference>
<dbReference type="EMBL" id="SNWQ01000038">
    <property type="protein sequence ID" value="TDO30412.1"/>
    <property type="molecule type" value="Genomic_DNA"/>
</dbReference>
<proteinExistence type="inferred from homology"/>
<dbReference type="GO" id="GO:0000287">
    <property type="term" value="F:magnesium ion binding"/>
    <property type="evidence" value="ECO:0007669"/>
    <property type="project" value="InterPro"/>
</dbReference>
<evidence type="ECO:0000313" key="9">
    <source>
        <dbReference type="Proteomes" id="UP000295388"/>
    </source>
</evidence>
<reference evidence="8 9" key="1">
    <citation type="submission" date="2019-03" db="EMBL/GenBank/DDBJ databases">
        <title>Genomic Encyclopedia of Type Strains, Phase III (KMG-III): the genomes of soil and plant-associated and newly described type strains.</title>
        <authorList>
            <person name="Whitman W."/>
        </authorList>
    </citation>
    <scope>NUCLEOTIDE SEQUENCE [LARGE SCALE GENOMIC DNA]</scope>
    <source>
        <strain evidence="8 9">VKM Ac-2527</strain>
    </source>
</reference>
<evidence type="ECO:0000256" key="6">
    <source>
        <dbReference type="ARBA" id="ARBA00022842"/>
    </source>
</evidence>
<dbReference type="PANTHER" id="PTHR37311:SF1">
    <property type="entry name" value="2-PHOSPHOSULFOLACTATE PHOSPHATASE-RELATED"/>
    <property type="match status" value="1"/>
</dbReference>
<evidence type="ECO:0000256" key="2">
    <source>
        <dbReference type="ARBA" id="ARBA00009997"/>
    </source>
</evidence>
<dbReference type="GO" id="GO:0050532">
    <property type="term" value="F:2-phosphosulfolactate phosphatase activity"/>
    <property type="evidence" value="ECO:0007669"/>
    <property type="project" value="UniProtKB-EC"/>
</dbReference>
<evidence type="ECO:0000256" key="5">
    <source>
        <dbReference type="ARBA" id="ARBA00022801"/>
    </source>
</evidence>
<keyword evidence="6" id="KW-0460">Magnesium</keyword>
<comment type="cofactor">
    <cofactor evidence="1">
        <name>Mg(2+)</name>
        <dbReference type="ChEBI" id="CHEBI:18420"/>
    </cofactor>
</comment>
<evidence type="ECO:0000313" key="8">
    <source>
        <dbReference type="EMBL" id="TDO30412.1"/>
    </source>
</evidence>
<dbReference type="Proteomes" id="UP000295388">
    <property type="component" value="Unassembled WGS sequence"/>
</dbReference>
<dbReference type="PANTHER" id="PTHR37311">
    <property type="entry name" value="2-PHOSPHOSULFOLACTATE PHOSPHATASE-RELATED"/>
    <property type="match status" value="1"/>
</dbReference>
<dbReference type="InterPro" id="IPR005238">
    <property type="entry name" value="ComB-like"/>
</dbReference>
<dbReference type="EC" id="3.1.3.71" evidence="3"/>
<dbReference type="OrthoDB" id="3293539at2"/>
<protein>
    <recommendedName>
        <fullName evidence="4">Probable 2-phosphosulfolactate phosphatase</fullName>
        <ecNumber evidence="3">3.1.3.71</ecNumber>
    </recommendedName>
</protein>
<evidence type="ECO:0000256" key="4">
    <source>
        <dbReference type="ARBA" id="ARBA00021948"/>
    </source>
</evidence>